<reference evidence="2" key="1">
    <citation type="submission" date="2019-02" db="EMBL/GenBank/DDBJ databases">
        <title>Structural and Functional analysis of Lanthipeptide from Bacillus thuringiensis serovar andalousiensis B23193.</title>
        <authorList>
            <person name="Andreeva J.V."/>
            <person name="Grigoreva A."/>
        </authorList>
    </citation>
    <scope>NUCLEOTIDE SEQUENCE [LARGE SCALE GENOMIC DNA]</scope>
    <source>
        <strain evidence="2">B23193</strain>
    </source>
</reference>
<protein>
    <submittedName>
        <fullName evidence="1">Zinc-finger domain-containing protein</fullName>
    </submittedName>
</protein>
<dbReference type="EMBL" id="CP035727">
    <property type="protein sequence ID" value="QIW22629.1"/>
    <property type="molecule type" value="Genomic_DNA"/>
</dbReference>
<accession>A0A6H0TQC3</accession>
<dbReference type="GO" id="GO:0008270">
    <property type="term" value="F:zinc ion binding"/>
    <property type="evidence" value="ECO:0007669"/>
    <property type="project" value="UniProtKB-KW"/>
</dbReference>
<proteinExistence type="predicted"/>
<dbReference type="AlphaFoldDB" id="A0A6H0TQC3"/>
<organism evidence="1 2">
    <name type="scientific">Bacillus thuringiensis serovar andalousiensis</name>
    <dbReference type="NCBI Taxonomy" id="257985"/>
    <lineage>
        <taxon>Bacteria</taxon>
        <taxon>Bacillati</taxon>
        <taxon>Bacillota</taxon>
        <taxon>Bacilli</taxon>
        <taxon>Bacillales</taxon>
        <taxon>Bacillaceae</taxon>
        <taxon>Bacillus</taxon>
        <taxon>Bacillus cereus group</taxon>
    </lineage>
</organism>
<evidence type="ECO:0000313" key="1">
    <source>
        <dbReference type="EMBL" id="QIW22629.1"/>
    </source>
</evidence>
<keyword evidence="1" id="KW-0862">Zinc</keyword>
<keyword evidence="1" id="KW-0863">Zinc-finger</keyword>
<dbReference type="Proteomes" id="UP000501374">
    <property type="component" value="Chromosome"/>
</dbReference>
<name>A0A6H0TQC3_BACTU</name>
<keyword evidence="1" id="KW-0479">Metal-binding</keyword>
<gene>
    <name evidence="1" type="ORF">EVG22_23495</name>
</gene>
<evidence type="ECO:0000313" key="2">
    <source>
        <dbReference type="Proteomes" id="UP000501374"/>
    </source>
</evidence>
<sequence>MERDVNVNKREIRIEILNLQDKHCKECDRRYSKQGDFCWRECEIGKRMNQLGICLGGRHGLKVRKQRTTKDWDKLCVKAVAMRKTGMTYKCIAEVLKVSEGSQITLQLRKRGLL</sequence>